<dbReference type="InterPro" id="IPR007110">
    <property type="entry name" value="Ig-like_dom"/>
</dbReference>
<dbReference type="Gene3D" id="2.60.40.10">
    <property type="entry name" value="Immunoglobulins"/>
    <property type="match status" value="1"/>
</dbReference>
<dbReference type="SMART" id="SM00409">
    <property type="entry name" value="IG"/>
    <property type="match status" value="1"/>
</dbReference>
<dbReference type="PANTHER" id="PTHR15193:SF1">
    <property type="entry name" value="CD83 ANTIGEN"/>
    <property type="match status" value="1"/>
</dbReference>
<dbReference type="PANTHER" id="PTHR15193">
    <property type="entry name" value="CD83 ANTIGEN"/>
    <property type="match status" value="1"/>
</dbReference>
<dbReference type="InterPro" id="IPR036179">
    <property type="entry name" value="Ig-like_dom_sf"/>
</dbReference>
<reference evidence="4" key="3">
    <citation type="submission" date="2025-09" db="UniProtKB">
        <authorList>
            <consortium name="Ensembl"/>
        </authorList>
    </citation>
    <scope>IDENTIFICATION</scope>
</reference>
<accession>A0A8C5ENI4</accession>
<keyword evidence="1" id="KW-1133">Transmembrane helix</keyword>
<keyword evidence="1" id="KW-0472">Membrane</keyword>
<feature type="chain" id="PRO_5034913154" description="Ig-like domain-containing protein" evidence="2">
    <location>
        <begin position="39"/>
        <end position="212"/>
    </location>
</feature>
<dbReference type="SMART" id="SM00408">
    <property type="entry name" value="IGc2"/>
    <property type="match status" value="1"/>
</dbReference>
<organism evidence="4 5">
    <name type="scientific">Gouania willdenowi</name>
    <name type="common">Blunt-snouted clingfish</name>
    <name type="synonym">Lepadogaster willdenowi</name>
    <dbReference type="NCBI Taxonomy" id="441366"/>
    <lineage>
        <taxon>Eukaryota</taxon>
        <taxon>Metazoa</taxon>
        <taxon>Chordata</taxon>
        <taxon>Craniata</taxon>
        <taxon>Vertebrata</taxon>
        <taxon>Euteleostomi</taxon>
        <taxon>Actinopterygii</taxon>
        <taxon>Neopterygii</taxon>
        <taxon>Teleostei</taxon>
        <taxon>Neoteleostei</taxon>
        <taxon>Acanthomorphata</taxon>
        <taxon>Ovalentaria</taxon>
        <taxon>Blenniimorphae</taxon>
        <taxon>Blenniiformes</taxon>
        <taxon>Gobiesocoidei</taxon>
        <taxon>Gobiesocidae</taxon>
        <taxon>Gobiesocinae</taxon>
        <taxon>Gouania</taxon>
    </lineage>
</organism>
<keyword evidence="2" id="KW-0732">Signal</keyword>
<dbReference type="AlphaFoldDB" id="A0A8C5ENI4"/>
<evidence type="ECO:0000256" key="2">
    <source>
        <dbReference type="SAM" id="SignalP"/>
    </source>
</evidence>
<dbReference type="InterPro" id="IPR013106">
    <property type="entry name" value="Ig_V-set"/>
</dbReference>
<feature type="signal peptide" evidence="2">
    <location>
        <begin position="1"/>
        <end position="38"/>
    </location>
</feature>
<protein>
    <recommendedName>
        <fullName evidence="3">Ig-like domain-containing protein</fullName>
    </recommendedName>
</protein>
<reference evidence="4" key="1">
    <citation type="submission" date="2020-06" db="EMBL/GenBank/DDBJ databases">
        <authorList>
            <consortium name="Wellcome Sanger Institute Data Sharing"/>
        </authorList>
    </citation>
    <scope>NUCLEOTIDE SEQUENCE [LARGE SCALE GENOMIC DNA]</scope>
</reference>
<dbReference type="Ensembl" id="ENSGWIT00000025942.1">
    <property type="protein sequence ID" value="ENSGWIP00000023692.1"/>
    <property type="gene ID" value="ENSGWIG00000012631.1"/>
</dbReference>
<dbReference type="SUPFAM" id="SSF48726">
    <property type="entry name" value="Immunoglobulin"/>
    <property type="match status" value="1"/>
</dbReference>
<dbReference type="Proteomes" id="UP000694680">
    <property type="component" value="Chromosome 7"/>
</dbReference>
<gene>
    <name evidence="4" type="primary">cd83</name>
</gene>
<dbReference type="InterPro" id="IPR003599">
    <property type="entry name" value="Ig_sub"/>
</dbReference>
<evidence type="ECO:0000256" key="1">
    <source>
        <dbReference type="SAM" id="Phobius"/>
    </source>
</evidence>
<proteinExistence type="predicted"/>
<dbReference type="InterPro" id="IPR013783">
    <property type="entry name" value="Ig-like_fold"/>
</dbReference>
<name>A0A8C5ENI4_GOUWI</name>
<reference evidence="4" key="2">
    <citation type="submission" date="2025-08" db="UniProtKB">
        <authorList>
            <consortium name="Ensembl"/>
        </authorList>
    </citation>
    <scope>IDENTIFICATION</scope>
</reference>
<evidence type="ECO:0000313" key="4">
    <source>
        <dbReference type="Ensembl" id="ENSGWIP00000023692.1"/>
    </source>
</evidence>
<feature type="transmembrane region" description="Helical" evidence="1">
    <location>
        <begin position="168"/>
        <end position="193"/>
    </location>
</feature>
<keyword evidence="1" id="KW-0812">Transmembrane</keyword>
<evidence type="ECO:0000259" key="3">
    <source>
        <dbReference type="PROSITE" id="PS50835"/>
    </source>
</evidence>
<sequence>MRRVWQKQKIHLNMRWMMIMIIMMMMMLVLMNFGGAQSDRNVSSECNQNVSLPCSGTISSMEVFSVNWVKIDGETNQSIIRKSKSGIQRYNQRGAELGDEYHLLLSAVTPDDSGTYECLVKAAAGGQNVKNSVLLKVKGCATSDQALLNSTPTTPPSEDQDQVKDLPLVWSIFISVCVAGGKIILSLTCIWFFHQRSTRKKKKEHQSSRRRH</sequence>
<dbReference type="PROSITE" id="PS50835">
    <property type="entry name" value="IG_LIKE"/>
    <property type="match status" value="1"/>
</dbReference>
<feature type="domain" description="Ig-like" evidence="3">
    <location>
        <begin position="47"/>
        <end position="134"/>
    </location>
</feature>
<dbReference type="InterPro" id="IPR003598">
    <property type="entry name" value="Ig_sub2"/>
</dbReference>
<evidence type="ECO:0000313" key="5">
    <source>
        <dbReference type="Proteomes" id="UP000694680"/>
    </source>
</evidence>
<keyword evidence="5" id="KW-1185">Reference proteome</keyword>
<dbReference type="OrthoDB" id="9422899at2759"/>
<dbReference type="Pfam" id="PF07686">
    <property type="entry name" value="V-set"/>
    <property type="match status" value="1"/>
</dbReference>